<keyword evidence="5 9" id="KW-0378">Hydrolase</keyword>
<dbReference type="PANTHER" id="PTHR21327">
    <property type="entry name" value="GTP CYCLOHYDROLASE II-RELATED"/>
    <property type="match status" value="1"/>
</dbReference>
<evidence type="ECO:0000256" key="7">
    <source>
        <dbReference type="ARBA" id="ARBA00023134"/>
    </source>
</evidence>
<feature type="active site" description="Nucleophile" evidence="9">
    <location>
        <position position="304"/>
    </location>
</feature>
<evidence type="ECO:0000313" key="11">
    <source>
        <dbReference type="EMBL" id="QDO95997.1"/>
    </source>
</evidence>
<evidence type="ECO:0000256" key="1">
    <source>
        <dbReference type="ARBA" id="ARBA00004853"/>
    </source>
</evidence>
<comment type="pathway">
    <text evidence="1 9">Cofactor biosynthesis; riboflavin biosynthesis; 5-amino-6-(D-ribitylamino)uracil from GTP: step 1/4.</text>
</comment>
<dbReference type="SUPFAM" id="SSF142695">
    <property type="entry name" value="RibA-like"/>
    <property type="match status" value="1"/>
</dbReference>
<keyword evidence="2 9" id="KW-0686">Riboflavin biosynthesis</keyword>
<feature type="binding site" evidence="9">
    <location>
        <position position="246"/>
    </location>
    <ligand>
        <name>GTP</name>
        <dbReference type="ChEBI" id="CHEBI:37565"/>
    </ligand>
</feature>
<dbReference type="EMBL" id="CP041636">
    <property type="protein sequence ID" value="QDO95997.1"/>
    <property type="molecule type" value="Genomic_DNA"/>
</dbReference>
<dbReference type="Proteomes" id="UP000317496">
    <property type="component" value="Chromosome"/>
</dbReference>
<evidence type="ECO:0000256" key="8">
    <source>
        <dbReference type="ARBA" id="ARBA00049295"/>
    </source>
</evidence>
<dbReference type="RefSeq" id="WP_144066978.1">
    <property type="nucleotide sequence ID" value="NZ_CP041636.1"/>
</dbReference>
<dbReference type="GO" id="GO:0003935">
    <property type="term" value="F:GTP cyclohydrolase II activity"/>
    <property type="evidence" value="ECO:0007669"/>
    <property type="project" value="UniProtKB-UniRule"/>
</dbReference>
<comment type="function">
    <text evidence="9">Catalyzes the conversion of GTP to 2,5-diamino-6-ribosylamino-4(3H)-pyrimidinone 5'-phosphate (DARP), formate and pyrophosphate.</text>
</comment>
<dbReference type="InterPro" id="IPR032677">
    <property type="entry name" value="GTP_cyclohydro_II"/>
</dbReference>
<feature type="binding site" evidence="9">
    <location>
        <begin position="268"/>
        <end position="270"/>
    </location>
    <ligand>
        <name>GTP</name>
        <dbReference type="ChEBI" id="CHEBI:37565"/>
    </ligand>
</feature>
<evidence type="ECO:0000259" key="10">
    <source>
        <dbReference type="Pfam" id="PF00925"/>
    </source>
</evidence>
<dbReference type="KEGG" id="fer:FNB15_01315"/>
<feature type="binding site" evidence="9">
    <location>
        <position position="241"/>
    </location>
    <ligand>
        <name>Zn(2+)</name>
        <dbReference type="ChEBI" id="CHEBI:29105"/>
        <note>catalytic</note>
    </ligand>
</feature>
<reference evidence="11 12" key="1">
    <citation type="submission" date="2019-07" db="EMBL/GenBank/DDBJ databases">
        <title>Genome sequencing for Ferrovibrio sp. K5.</title>
        <authorList>
            <person name="Park S.-J."/>
        </authorList>
    </citation>
    <scope>NUCLEOTIDE SEQUENCE [LARGE SCALE GENOMIC DNA]</scope>
    <source>
        <strain evidence="11 12">K5</strain>
    </source>
</reference>
<feature type="binding site" evidence="9">
    <location>
        <position position="290"/>
    </location>
    <ligand>
        <name>GTP</name>
        <dbReference type="ChEBI" id="CHEBI:37565"/>
    </ligand>
</feature>
<sequence>MTELSPAAAAIAVDRAGHELRRGRPVLLLGGGTRRTLVLAAETLTEATLADLQRFDNTAALVLPASRAAVLHIGPTGHDTLLLPLHDLPAPAEERAALIRDLADASRDLAAPLRGPFTRLKAAPPESARLAVKLAKTAYLLPAAIHIELTADAALPADLLSLPEAAVAVYDTAAAETLQAVSRARLPVADAENAQLFAFRPADGRQEHFALVIGTPDPAQPVLTRLHSECFTGDLLGSLRCDCGEQLRGAIRIINEAGGGVLLYLAQEGRGIGLVNKLRAYQLQDQGFDTVDANQRLGFDADERWFLPAARMLQKLGFSRVRLLTNNPEKVSGLAACGIEVVERVPHKFPTNAHNEAYLAAKRKRSGHYL</sequence>
<keyword evidence="12" id="KW-1185">Reference proteome</keyword>
<dbReference type="EC" id="3.5.4.25" evidence="9"/>
<feature type="active site" description="Proton acceptor" evidence="9">
    <location>
        <position position="302"/>
    </location>
</feature>
<dbReference type="UniPathway" id="UPA00275">
    <property type="reaction ID" value="UER00400"/>
</dbReference>
<evidence type="ECO:0000256" key="5">
    <source>
        <dbReference type="ARBA" id="ARBA00022801"/>
    </source>
</evidence>
<evidence type="ECO:0000256" key="9">
    <source>
        <dbReference type="HAMAP-Rule" id="MF_00179"/>
    </source>
</evidence>
<dbReference type="GO" id="GO:0005829">
    <property type="term" value="C:cytosol"/>
    <property type="evidence" value="ECO:0007669"/>
    <property type="project" value="TreeGrafter"/>
</dbReference>
<dbReference type="GO" id="GO:0005525">
    <property type="term" value="F:GTP binding"/>
    <property type="evidence" value="ECO:0007669"/>
    <property type="project" value="UniProtKB-KW"/>
</dbReference>
<dbReference type="NCBIfam" id="NF001591">
    <property type="entry name" value="PRK00393.1"/>
    <property type="match status" value="1"/>
</dbReference>
<dbReference type="FunFam" id="3.40.50.10990:FF:000002">
    <property type="entry name" value="GTP cyclohydrolase-2"/>
    <property type="match status" value="1"/>
</dbReference>
<dbReference type="HAMAP" id="MF_00179">
    <property type="entry name" value="RibA"/>
    <property type="match status" value="1"/>
</dbReference>
<evidence type="ECO:0000256" key="4">
    <source>
        <dbReference type="ARBA" id="ARBA00022741"/>
    </source>
</evidence>
<evidence type="ECO:0000313" key="12">
    <source>
        <dbReference type="Proteomes" id="UP000317496"/>
    </source>
</evidence>
<name>A0A516GWV1_9PROT</name>
<dbReference type="NCBIfam" id="TIGR00505">
    <property type="entry name" value="ribA"/>
    <property type="match status" value="1"/>
</dbReference>
<organism evidence="11 12">
    <name type="scientific">Ferrovibrio terrae</name>
    <dbReference type="NCBI Taxonomy" id="2594003"/>
    <lineage>
        <taxon>Bacteria</taxon>
        <taxon>Pseudomonadati</taxon>
        <taxon>Pseudomonadota</taxon>
        <taxon>Alphaproteobacteria</taxon>
        <taxon>Rhodospirillales</taxon>
        <taxon>Rhodospirillaceae</taxon>
        <taxon>Ferrovibrio</taxon>
    </lineage>
</organism>
<keyword evidence="3 9" id="KW-0479">Metal-binding</keyword>
<keyword evidence="6 9" id="KW-0862">Zinc</keyword>
<comment type="cofactor">
    <cofactor evidence="9">
        <name>Zn(2+)</name>
        <dbReference type="ChEBI" id="CHEBI:29105"/>
    </cofactor>
    <text evidence="9">Binds 1 zinc ion per subunit.</text>
</comment>
<dbReference type="InterPro" id="IPR000926">
    <property type="entry name" value="RibA"/>
</dbReference>
<dbReference type="GO" id="GO:0009231">
    <property type="term" value="P:riboflavin biosynthetic process"/>
    <property type="evidence" value="ECO:0007669"/>
    <property type="project" value="UniProtKB-UniRule"/>
</dbReference>
<feature type="domain" description="GTP cyclohydrolase II" evidence="10">
    <location>
        <begin position="183"/>
        <end position="346"/>
    </location>
</feature>
<feature type="binding site" evidence="9">
    <location>
        <begin position="225"/>
        <end position="229"/>
    </location>
    <ligand>
        <name>GTP</name>
        <dbReference type="ChEBI" id="CHEBI:37565"/>
    </ligand>
</feature>
<dbReference type="AlphaFoldDB" id="A0A516GWV1"/>
<dbReference type="PANTHER" id="PTHR21327:SF18">
    <property type="entry name" value="3,4-DIHYDROXY-2-BUTANONE 4-PHOSPHATE SYNTHASE"/>
    <property type="match status" value="1"/>
</dbReference>
<protein>
    <recommendedName>
        <fullName evidence="9">GTP cyclohydrolase-2</fullName>
        <ecNumber evidence="9">3.5.4.25</ecNumber>
    </recommendedName>
    <alternativeName>
        <fullName evidence="9">GTP cyclohydrolase II</fullName>
    </alternativeName>
</protein>
<feature type="binding site" evidence="9">
    <location>
        <position position="325"/>
    </location>
    <ligand>
        <name>GTP</name>
        <dbReference type="ChEBI" id="CHEBI:37565"/>
    </ligand>
</feature>
<accession>A0A516GWV1</accession>
<gene>
    <name evidence="9 11" type="primary">ribA</name>
    <name evidence="11" type="ORF">FNB15_01315</name>
</gene>
<proteinExistence type="inferred from homology"/>
<keyword evidence="7 9" id="KW-0342">GTP-binding</keyword>
<feature type="binding site" evidence="9">
    <location>
        <position position="243"/>
    </location>
    <ligand>
        <name>Zn(2+)</name>
        <dbReference type="ChEBI" id="CHEBI:29105"/>
        <note>catalytic</note>
    </ligand>
</feature>
<feature type="binding site" evidence="9">
    <location>
        <position position="330"/>
    </location>
    <ligand>
        <name>GTP</name>
        <dbReference type="ChEBI" id="CHEBI:37565"/>
    </ligand>
</feature>
<dbReference type="InterPro" id="IPR036144">
    <property type="entry name" value="RibA-like_sf"/>
</dbReference>
<comment type="catalytic activity">
    <reaction evidence="8 9">
        <text>GTP + 4 H2O = 2,5-diamino-6-hydroxy-4-(5-phosphoribosylamino)-pyrimidine + formate + 2 phosphate + 3 H(+)</text>
        <dbReference type="Rhea" id="RHEA:23704"/>
        <dbReference type="ChEBI" id="CHEBI:15377"/>
        <dbReference type="ChEBI" id="CHEBI:15378"/>
        <dbReference type="ChEBI" id="CHEBI:15740"/>
        <dbReference type="ChEBI" id="CHEBI:37565"/>
        <dbReference type="ChEBI" id="CHEBI:43474"/>
        <dbReference type="ChEBI" id="CHEBI:58614"/>
        <dbReference type="EC" id="3.5.4.25"/>
    </reaction>
</comment>
<evidence type="ECO:0000256" key="6">
    <source>
        <dbReference type="ARBA" id="ARBA00022833"/>
    </source>
</evidence>
<dbReference type="GO" id="GO:0008270">
    <property type="term" value="F:zinc ion binding"/>
    <property type="evidence" value="ECO:0007669"/>
    <property type="project" value="UniProtKB-UniRule"/>
</dbReference>
<keyword evidence="4 9" id="KW-0547">Nucleotide-binding</keyword>
<dbReference type="Gene3D" id="3.40.50.10990">
    <property type="entry name" value="GTP cyclohydrolase II"/>
    <property type="match status" value="1"/>
</dbReference>
<dbReference type="OrthoDB" id="9793111at2"/>
<dbReference type="Pfam" id="PF00925">
    <property type="entry name" value="GTP_cyclohydro2"/>
    <property type="match status" value="1"/>
</dbReference>
<comment type="similarity">
    <text evidence="9">Belongs to the GTP cyclohydrolase II family.</text>
</comment>
<evidence type="ECO:0000256" key="2">
    <source>
        <dbReference type="ARBA" id="ARBA00022619"/>
    </source>
</evidence>
<evidence type="ECO:0000256" key="3">
    <source>
        <dbReference type="ARBA" id="ARBA00022723"/>
    </source>
</evidence>
<feature type="binding site" evidence="9">
    <location>
        <position position="230"/>
    </location>
    <ligand>
        <name>Zn(2+)</name>
        <dbReference type="ChEBI" id="CHEBI:29105"/>
        <note>catalytic</note>
    </ligand>
</feature>
<dbReference type="CDD" id="cd00641">
    <property type="entry name" value="GTP_cyclohydro2"/>
    <property type="match status" value="1"/>
</dbReference>